<feature type="signal peptide" evidence="2">
    <location>
        <begin position="1"/>
        <end position="24"/>
    </location>
</feature>
<proteinExistence type="inferred from homology"/>
<dbReference type="InterPro" id="IPR006917">
    <property type="entry name" value="SOUL_heme-bd"/>
</dbReference>
<dbReference type="EMBL" id="PGGS01000390">
    <property type="protein sequence ID" value="PNH04420.1"/>
    <property type="molecule type" value="Genomic_DNA"/>
</dbReference>
<dbReference type="AlphaFoldDB" id="A0A2J7ZVX7"/>
<dbReference type="PANTHER" id="PTHR11220">
    <property type="entry name" value="HEME-BINDING PROTEIN-RELATED"/>
    <property type="match status" value="1"/>
</dbReference>
<evidence type="ECO:0000313" key="4">
    <source>
        <dbReference type="Proteomes" id="UP000236333"/>
    </source>
</evidence>
<dbReference type="Pfam" id="PF04832">
    <property type="entry name" value="SOUL"/>
    <property type="match status" value="1"/>
</dbReference>
<gene>
    <name evidence="3" type="ORF">TSOC_009423</name>
</gene>
<dbReference type="PROSITE" id="PS51257">
    <property type="entry name" value="PROKAR_LIPOPROTEIN"/>
    <property type="match status" value="1"/>
</dbReference>
<evidence type="ECO:0000256" key="1">
    <source>
        <dbReference type="ARBA" id="ARBA00009817"/>
    </source>
</evidence>
<dbReference type="PANTHER" id="PTHR11220:SF1">
    <property type="entry name" value="HEME-BINDING PROTEIN 2"/>
    <property type="match status" value="1"/>
</dbReference>
<dbReference type="OrthoDB" id="6424451at2759"/>
<dbReference type="InterPro" id="IPR011256">
    <property type="entry name" value="Reg_factor_effector_dom_sf"/>
</dbReference>
<feature type="chain" id="PRO_5014319717" evidence="2">
    <location>
        <begin position="25"/>
        <end position="261"/>
    </location>
</feature>
<organism evidence="3 4">
    <name type="scientific">Tetrabaena socialis</name>
    <dbReference type="NCBI Taxonomy" id="47790"/>
    <lineage>
        <taxon>Eukaryota</taxon>
        <taxon>Viridiplantae</taxon>
        <taxon>Chlorophyta</taxon>
        <taxon>core chlorophytes</taxon>
        <taxon>Chlorophyceae</taxon>
        <taxon>CS clade</taxon>
        <taxon>Chlamydomonadales</taxon>
        <taxon>Tetrabaenaceae</taxon>
        <taxon>Tetrabaena</taxon>
    </lineage>
</organism>
<dbReference type="Proteomes" id="UP000236333">
    <property type="component" value="Unassembled WGS sequence"/>
</dbReference>
<comment type="caution">
    <text evidence="3">The sequence shown here is derived from an EMBL/GenBank/DDBJ whole genome shotgun (WGS) entry which is preliminary data.</text>
</comment>
<keyword evidence="4" id="KW-1185">Reference proteome</keyword>
<comment type="similarity">
    <text evidence="1">Belongs to the HEBP family.</text>
</comment>
<name>A0A2J7ZVX7_9CHLO</name>
<sequence length="261" mass="28899">MARRSTAPLVAALIALACCAATQAARLEGSQPQERAGLSWSPPSFCRRKDCPEFQVLQTRDDVELRRYKPAHWISTNVTNAKWGDAYDEGYARLQKYVGGDNDKGAKLQQTNPSFTLLYVADEKAHTLQSLFTVEYFVPFELQDAPPQPTAEDVGVMHVSQQDVWVLTFGGYATEDVVVDRAFEFIANLTGDGIDVFTEFVGVALYDQPARLIDRHNELWLWAKEPAPSASTAFDTAAAATQASMDGLEAVMQRLFGAKRK</sequence>
<evidence type="ECO:0000256" key="2">
    <source>
        <dbReference type="SAM" id="SignalP"/>
    </source>
</evidence>
<dbReference type="Gene3D" id="3.20.80.10">
    <property type="entry name" value="Regulatory factor, effector binding domain"/>
    <property type="match status" value="1"/>
</dbReference>
<dbReference type="SUPFAM" id="SSF55136">
    <property type="entry name" value="Probable bacterial effector-binding domain"/>
    <property type="match status" value="1"/>
</dbReference>
<evidence type="ECO:0000313" key="3">
    <source>
        <dbReference type="EMBL" id="PNH04420.1"/>
    </source>
</evidence>
<reference evidence="3 4" key="1">
    <citation type="journal article" date="2017" name="Mol. Biol. Evol.">
        <title>The 4-celled Tetrabaena socialis nuclear genome reveals the essential components for genetic control of cell number at the origin of multicellularity in the volvocine lineage.</title>
        <authorList>
            <person name="Featherston J."/>
            <person name="Arakaki Y."/>
            <person name="Hanschen E.R."/>
            <person name="Ferris P.J."/>
            <person name="Michod R.E."/>
            <person name="Olson B.J.S.C."/>
            <person name="Nozaki H."/>
            <person name="Durand P.M."/>
        </authorList>
    </citation>
    <scope>NUCLEOTIDE SEQUENCE [LARGE SCALE GENOMIC DNA]</scope>
    <source>
        <strain evidence="3 4">NIES-571</strain>
    </source>
</reference>
<keyword evidence="2" id="KW-0732">Signal</keyword>
<dbReference type="FunFam" id="3.20.80.10:FF:000002">
    <property type="entry name" value="Heme-binding protein 2"/>
    <property type="match status" value="1"/>
</dbReference>
<protein>
    <submittedName>
        <fullName evidence="3">Heme-binding protein 2</fullName>
    </submittedName>
</protein>
<accession>A0A2J7ZVX7</accession>